<proteinExistence type="inferred from homology"/>
<keyword evidence="8 11" id="KW-0798">TonB box</keyword>
<keyword evidence="9 11" id="KW-0472">Membrane</keyword>
<dbReference type="InterPro" id="IPR039426">
    <property type="entry name" value="TonB-dep_rcpt-like"/>
</dbReference>
<keyword evidence="7" id="KW-0406">Ion transport</keyword>
<dbReference type="SUPFAM" id="SSF56935">
    <property type="entry name" value="Porins"/>
    <property type="match status" value="1"/>
</dbReference>
<evidence type="ECO:0000256" key="2">
    <source>
        <dbReference type="ARBA" id="ARBA00022448"/>
    </source>
</evidence>
<keyword evidence="10" id="KW-0998">Cell outer membrane</keyword>
<evidence type="ECO:0000259" key="13">
    <source>
        <dbReference type="Pfam" id="PF00593"/>
    </source>
</evidence>
<dbReference type="Gene3D" id="2.40.170.20">
    <property type="entry name" value="TonB-dependent receptor, beta-barrel domain"/>
    <property type="match status" value="2"/>
</dbReference>
<dbReference type="Pfam" id="PF07715">
    <property type="entry name" value="Plug"/>
    <property type="match status" value="1"/>
</dbReference>
<evidence type="ECO:0000256" key="5">
    <source>
        <dbReference type="ARBA" id="ARBA00022692"/>
    </source>
</evidence>
<comment type="caution">
    <text evidence="15">The sequence shown here is derived from an EMBL/GenBank/DDBJ whole genome shotgun (WGS) entry which is preliminary data.</text>
</comment>
<evidence type="ECO:0000259" key="14">
    <source>
        <dbReference type="Pfam" id="PF07715"/>
    </source>
</evidence>
<keyword evidence="3" id="KW-1134">Transmembrane beta strand</keyword>
<keyword evidence="4" id="KW-0410">Iron transport</keyword>
<feature type="domain" description="TonB-dependent receptor-like beta-barrel" evidence="13">
    <location>
        <begin position="257"/>
        <end position="858"/>
    </location>
</feature>
<dbReference type="InterPro" id="IPR036942">
    <property type="entry name" value="Beta-barrel_TonB_sf"/>
</dbReference>
<evidence type="ECO:0000256" key="6">
    <source>
        <dbReference type="ARBA" id="ARBA00023004"/>
    </source>
</evidence>
<feature type="signal peptide" evidence="12">
    <location>
        <begin position="1"/>
        <end position="24"/>
    </location>
</feature>
<evidence type="ECO:0000256" key="11">
    <source>
        <dbReference type="RuleBase" id="RU003357"/>
    </source>
</evidence>
<dbReference type="PANTHER" id="PTHR32552">
    <property type="entry name" value="FERRICHROME IRON RECEPTOR-RELATED"/>
    <property type="match status" value="1"/>
</dbReference>
<dbReference type="Pfam" id="PF00593">
    <property type="entry name" value="TonB_dep_Rec_b-barrel"/>
    <property type="match status" value="1"/>
</dbReference>
<keyword evidence="15" id="KW-0675">Receptor</keyword>
<evidence type="ECO:0000313" key="16">
    <source>
        <dbReference type="Proteomes" id="UP001445732"/>
    </source>
</evidence>
<comment type="subcellular location">
    <subcellularLocation>
        <location evidence="1">Cell outer membrane</location>
        <topology evidence="1">Multi-pass membrane protein</topology>
    </subcellularLocation>
</comment>
<gene>
    <name evidence="15" type="ORF">ABN401_05520</name>
</gene>
<evidence type="ECO:0000256" key="9">
    <source>
        <dbReference type="ARBA" id="ARBA00023136"/>
    </source>
</evidence>
<accession>A0ABV1NLD6</accession>
<evidence type="ECO:0000313" key="15">
    <source>
        <dbReference type="EMBL" id="MEQ7154663.1"/>
    </source>
</evidence>
<keyword evidence="12" id="KW-0732">Signal</keyword>
<evidence type="ECO:0000256" key="8">
    <source>
        <dbReference type="ARBA" id="ARBA00023077"/>
    </source>
</evidence>
<keyword evidence="2" id="KW-0813">Transport</keyword>
<feature type="chain" id="PRO_5045217007" evidence="12">
    <location>
        <begin position="25"/>
        <end position="892"/>
    </location>
</feature>
<dbReference type="EMBL" id="JBEGDD010000003">
    <property type="protein sequence ID" value="MEQ7154663.1"/>
    <property type="molecule type" value="Genomic_DNA"/>
</dbReference>
<protein>
    <submittedName>
        <fullName evidence="15">TonB-dependent receptor</fullName>
    </submittedName>
</protein>
<evidence type="ECO:0000256" key="7">
    <source>
        <dbReference type="ARBA" id="ARBA00023065"/>
    </source>
</evidence>
<dbReference type="InterPro" id="IPR000531">
    <property type="entry name" value="Beta-barrel_TonB"/>
</dbReference>
<feature type="domain" description="TonB-dependent receptor plug" evidence="14">
    <location>
        <begin position="60"/>
        <end position="164"/>
    </location>
</feature>
<evidence type="ECO:0000256" key="3">
    <source>
        <dbReference type="ARBA" id="ARBA00022452"/>
    </source>
</evidence>
<organism evidence="15 16">
    <name type="scientific">Brevundimonas aurifodinae</name>
    <dbReference type="NCBI Taxonomy" id="1508312"/>
    <lineage>
        <taxon>Bacteria</taxon>
        <taxon>Pseudomonadati</taxon>
        <taxon>Pseudomonadota</taxon>
        <taxon>Alphaproteobacteria</taxon>
        <taxon>Caulobacterales</taxon>
        <taxon>Caulobacteraceae</taxon>
        <taxon>Brevundimonas</taxon>
    </lineage>
</organism>
<dbReference type="RefSeq" id="WP_349683822.1">
    <property type="nucleotide sequence ID" value="NZ_JBEGDD010000003.1"/>
</dbReference>
<keyword evidence="16" id="KW-1185">Reference proteome</keyword>
<dbReference type="InterPro" id="IPR012910">
    <property type="entry name" value="Plug_dom"/>
</dbReference>
<dbReference type="InterPro" id="IPR018247">
    <property type="entry name" value="EF_Hand_1_Ca_BS"/>
</dbReference>
<reference evidence="15 16" key="1">
    <citation type="submission" date="2024-06" db="EMBL/GenBank/DDBJ databases">
        <title>Brevundimonas sp. C11.</title>
        <authorList>
            <person name="Maltman C."/>
        </authorList>
    </citation>
    <scope>NUCLEOTIDE SEQUENCE [LARGE SCALE GENOMIC DNA]</scope>
    <source>
        <strain evidence="15 16">C11</strain>
    </source>
</reference>
<keyword evidence="5" id="KW-0812">Transmembrane</keyword>
<comment type="similarity">
    <text evidence="11">Belongs to the TonB-dependent receptor family.</text>
</comment>
<keyword evidence="6" id="KW-0408">Iron</keyword>
<evidence type="ECO:0000256" key="1">
    <source>
        <dbReference type="ARBA" id="ARBA00004571"/>
    </source>
</evidence>
<evidence type="ECO:0000256" key="4">
    <source>
        <dbReference type="ARBA" id="ARBA00022496"/>
    </source>
</evidence>
<evidence type="ECO:0000256" key="10">
    <source>
        <dbReference type="ARBA" id="ARBA00023237"/>
    </source>
</evidence>
<dbReference type="PROSITE" id="PS00018">
    <property type="entry name" value="EF_HAND_1"/>
    <property type="match status" value="1"/>
</dbReference>
<sequence>MHNRKTALLCGAALAFALPGLAMAQTAAAPAPATQQDEQQETVLDDIVVTVERREQSLQNYAGTAVALTGEDLKAVGVQDISDLEGRVPGLSVANNGGNIEIYIRGVGSSNNTELGDPAAATHYDGVYLPRPAGIGSAFFDIQRVEVNIGPQGTLRGRNATAGTVNIVSWKPGLNIWDAAAEFEIGNYQQRAFQGMVNIPIGDTAAVRIAGYHLEHDSYYEDVGPAGVGVAEAENNDAGRVQFLWEPTSRLSILLGADYVRETGTGYTGTNYANPLGEGIDPDDIEDPRRVIGRAQTPDLNTRHWGARAHITYDGDLFDIEYTASYRDLVYDYRAVTPLSPFYPGVIANLTGPGGIGETLDNFSQFQSITDSQSKTHELRFYDNEGPLIWSLGAFYLEEDQYAFLGSTGDRGLFFQGVEFNMPDVDTTSYAVYGDMTYSVTDRFRITAGLRYTEDEKSRRGVAARYGFALGAGDFNCCGGVRVGTEGFEFAGRDRTIINPDTNNNGTISEQEIIDFYFNGVSQFGARDNIDDIFANGPVPGGAPNRPACLDTVTGDFWNCAADGRLTYAVPFTGQIFQQVGESQIDFVDWRLRAEFDVTPDNLLYGLIATGNKSGGFNDNIGNAGLAPTYDAEKVTLYELGSKNEFYIGDLRARLNASLFYNDYEDQVLTSLLSVAQIVEFLGGPQQVPVPVDSSLALVVSYSYNAASSRIYGAQFDGGIDLPWNIGLDFNLLYLKAEVVEAEEIQDFRFQADVSPTEAVFQSIDGKTLPRTPEWQFNMNLTQAFPTETMGQFDYVISAGYRSDFFTTIFNGEDFQQPNNPRRRLDDRVDGYWTFDAGFGWTPPGDGRLRFEAYVNNLTDEIHEAAIIITQFDNTRFFTRPRTFGARVRVQY</sequence>
<evidence type="ECO:0000256" key="12">
    <source>
        <dbReference type="SAM" id="SignalP"/>
    </source>
</evidence>
<name>A0ABV1NLD6_9CAUL</name>
<dbReference type="PANTHER" id="PTHR32552:SF81">
    <property type="entry name" value="TONB-DEPENDENT OUTER MEMBRANE RECEPTOR"/>
    <property type="match status" value="1"/>
</dbReference>
<dbReference type="Proteomes" id="UP001445732">
    <property type="component" value="Unassembled WGS sequence"/>
</dbReference>